<sequence>MISFPKPDVEQFFRTYVISHFTISKDEKKLIFSSNLNGKFNLWAMDLPNTYPYPLTYNDQNSNFVKIDPQNRYILTGFDKDGDENFQIYALPINGGNPHPILTGDDNEKFYFNHLSKNGERIYYTTTKDNPSFLNIHCYNLKTKEDKLLIKGESTTNHLLKVSPKEQSFAFIKMFSNTHMLAYIKKGEEVFCVTPSTEVAHTVSDILFVDESLIYLVTNYGEDFSYLATFNLESKTFTPIIKLDSEDIRELKWHQQSNNIYIVTEKGVTDKIHVYNIDNGKLSTLEIPVDNVQQLEVTESGNLYLLGRSATKTFNIYKKTLNSDWEALTNNQVLGIPEEDLVEPKVIQYKSYDGLEIEALLFPAKPEIDNGYTIFWPHGGPQHAERKFFRGLFQFLLGRGYTIFAPNFRGSTGYGATFTKLVEGDWGEGPRLDCIAGIEWLFENKISKRDKLFIMGGSYGGYMTLLLAGRHPEYFRAAIDIFGPSNLFTFINSVPEHWKPIMKQWLGDPVEDKERLTKDSPITYLDQMTKPLLVIQGANDPRVVKAESDQIVAALKKKGVEVEYLVLEDEGHGFSKKENEYKTYRLILDFLERHK</sequence>
<dbReference type="PANTHER" id="PTHR42776">
    <property type="entry name" value="SERINE PEPTIDASE S9 FAMILY MEMBER"/>
    <property type="match status" value="1"/>
</dbReference>
<dbReference type="OrthoDB" id="108903at2"/>
<dbReference type="Proteomes" id="UP000243739">
    <property type="component" value="Unassembled WGS sequence"/>
</dbReference>
<dbReference type="InterPro" id="IPR029058">
    <property type="entry name" value="AB_hydrolase_fold"/>
</dbReference>
<organism evidence="3 4">
    <name type="scientific">Vulcanibacillus modesticaldus</name>
    <dbReference type="NCBI Taxonomy" id="337097"/>
    <lineage>
        <taxon>Bacteria</taxon>
        <taxon>Bacillati</taxon>
        <taxon>Bacillota</taxon>
        <taxon>Bacilli</taxon>
        <taxon>Bacillales</taxon>
        <taxon>Bacillaceae</taxon>
        <taxon>Vulcanibacillus</taxon>
    </lineage>
</organism>
<dbReference type="GO" id="GO:0006508">
    <property type="term" value="P:proteolysis"/>
    <property type="evidence" value="ECO:0007669"/>
    <property type="project" value="InterPro"/>
</dbReference>
<gene>
    <name evidence="3" type="ORF">BHF71_05500</name>
</gene>
<dbReference type="Gene3D" id="3.40.50.1820">
    <property type="entry name" value="alpha/beta hydrolase"/>
    <property type="match status" value="1"/>
</dbReference>
<evidence type="ECO:0000256" key="1">
    <source>
        <dbReference type="ARBA" id="ARBA00022801"/>
    </source>
</evidence>
<dbReference type="AlphaFoldDB" id="A0A1D2YX08"/>
<keyword evidence="4" id="KW-1185">Reference proteome</keyword>
<evidence type="ECO:0000313" key="4">
    <source>
        <dbReference type="Proteomes" id="UP000243739"/>
    </source>
</evidence>
<evidence type="ECO:0000313" key="3">
    <source>
        <dbReference type="EMBL" id="OEG00244.1"/>
    </source>
</evidence>
<feature type="domain" description="Peptidase S9 prolyl oligopeptidase catalytic" evidence="2">
    <location>
        <begin position="391"/>
        <end position="594"/>
    </location>
</feature>
<dbReference type="PANTHER" id="PTHR42776:SF27">
    <property type="entry name" value="DIPEPTIDYL PEPTIDASE FAMILY MEMBER 6"/>
    <property type="match status" value="1"/>
</dbReference>
<dbReference type="Pfam" id="PF00326">
    <property type="entry name" value="Peptidase_S9"/>
    <property type="match status" value="1"/>
</dbReference>
<comment type="caution">
    <text evidence="3">The sequence shown here is derived from an EMBL/GenBank/DDBJ whole genome shotgun (WGS) entry which is preliminary data.</text>
</comment>
<dbReference type="RefSeq" id="WP_069655881.1">
    <property type="nucleotide sequence ID" value="NZ_MIJF01000004.1"/>
</dbReference>
<dbReference type="InterPro" id="IPR001375">
    <property type="entry name" value="Peptidase_S9_cat"/>
</dbReference>
<dbReference type="InterPro" id="IPR011042">
    <property type="entry name" value="6-blade_b-propeller_TolB-like"/>
</dbReference>
<reference evidence="3 4" key="1">
    <citation type="submission" date="2016-09" db="EMBL/GenBank/DDBJ databases">
        <title>Draft genome sequence for the type strain of Vulcanibacillus modesticaldus BR, a strictly anaerobic, moderately thermophilic, and nitrate-reducing bacterium from deep sea-hydrothermal vents of the Mid-Atlantic Ridge.</title>
        <authorList>
            <person name="Abin C.A."/>
            <person name="Hollibaugh J.T."/>
        </authorList>
    </citation>
    <scope>NUCLEOTIDE SEQUENCE [LARGE SCALE GENOMIC DNA]</scope>
    <source>
        <strain evidence="3 4">BR</strain>
    </source>
</reference>
<dbReference type="Gene3D" id="2.120.10.30">
    <property type="entry name" value="TolB, C-terminal domain"/>
    <property type="match status" value="1"/>
</dbReference>
<dbReference type="GO" id="GO:0004252">
    <property type="term" value="F:serine-type endopeptidase activity"/>
    <property type="evidence" value="ECO:0007669"/>
    <property type="project" value="TreeGrafter"/>
</dbReference>
<protein>
    <submittedName>
        <fullName evidence="3">Peptidase S9</fullName>
    </submittedName>
</protein>
<accession>A0A1D2YX08</accession>
<evidence type="ECO:0000259" key="2">
    <source>
        <dbReference type="Pfam" id="PF00326"/>
    </source>
</evidence>
<proteinExistence type="predicted"/>
<keyword evidence="1" id="KW-0378">Hydrolase</keyword>
<name>A0A1D2YX08_9BACI</name>
<dbReference type="SUPFAM" id="SSF69322">
    <property type="entry name" value="Tricorn protease domain 2"/>
    <property type="match status" value="1"/>
</dbReference>
<dbReference type="STRING" id="337097.BHF71_05500"/>
<dbReference type="EMBL" id="MIJF01000004">
    <property type="protein sequence ID" value="OEG00244.1"/>
    <property type="molecule type" value="Genomic_DNA"/>
</dbReference>
<dbReference type="SUPFAM" id="SSF53474">
    <property type="entry name" value="alpha/beta-Hydrolases"/>
    <property type="match status" value="1"/>
</dbReference>